<evidence type="ECO:0000313" key="1">
    <source>
        <dbReference type="EMBL" id="AKN37158.1"/>
    </source>
</evidence>
<dbReference type="AlphaFoldDB" id="A0A0H3ZLT6"/>
<name>A0A0H3ZLT6_9VIBR</name>
<reference evidence="1" key="1">
    <citation type="journal article" date="2015" name="MBio">
        <title>Eco-Evolutionary Dynamics of Episomes among Ecologically Cohesive Bacterial Populations.</title>
        <authorList>
            <person name="Xue H."/>
            <person name="Cordero O.X."/>
            <person name="Camas F.M."/>
            <person name="Trimble W."/>
            <person name="Meyer F."/>
            <person name="Guglielmini J."/>
            <person name="Rocha E.P."/>
            <person name="Polz M.F."/>
        </authorList>
    </citation>
    <scope>NUCLEOTIDE SEQUENCE</scope>
    <source>
        <strain evidence="1">FF_146</strain>
    </source>
</reference>
<sequence length="67" mass="7674">MHRLLGYKVSISCEKGLAQNDEPHVSRCWLAADCTVRARWHGKQVILNSDKTVNGLPNEWLATWKKI</sequence>
<organism evidence="1">
    <name type="scientific">Vibrio genomosp. F6</name>
    <dbReference type="NCBI Taxonomy" id="723172"/>
    <lineage>
        <taxon>Bacteria</taxon>
        <taxon>Pseudomonadati</taxon>
        <taxon>Pseudomonadota</taxon>
        <taxon>Gammaproteobacteria</taxon>
        <taxon>Vibrionales</taxon>
        <taxon>Vibrionaceae</taxon>
        <taxon>Vibrio</taxon>
    </lineage>
</organism>
<proteinExistence type="predicted"/>
<protein>
    <submittedName>
        <fullName evidence="1">Uncharacterized protein</fullName>
    </submittedName>
</protein>
<dbReference type="EMBL" id="KP795523">
    <property type="protein sequence ID" value="AKN37158.1"/>
    <property type="molecule type" value="Genomic_DNA"/>
</dbReference>
<accession>A0A0H3ZLT6</accession>